<dbReference type="PANTHER" id="PTHR11042:SF160">
    <property type="entry name" value="EUKARYOTIC TRANSLATION INITIATION FACTOR 2-ALPHA KINASE 1"/>
    <property type="match status" value="1"/>
</dbReference>
<comment type="catalytic activity">
    <reaction evidence="9">
        <text>L-threonyl-[protein] + ATP = O-phospho-L-threonyl-[protein] + ADP + H(+)</text>
        <dbReference type="Rhea" id="RHEA:46608"/>
        <dbReference type="Rhea" id="RHEA-COMP:11060"/>
        <dbReference type="Rhea" id="RHEA-COMP:11605"/>
        <dbReference type="ChEBI" id="CHEBI:15378"/>
        <dbReference type="ChEBI" id="CHEBI:30013"/>
        <dbReference type="ChEBI" id="CHEBI:30616"/>
        <dbReference type="ChEBI" id="CHEBI:61977"/>
        <dbReference type="ChEBI" id="CHEBI:456216"/>
        <dbReference type="EC" id="2.7.11.1"/>
    </reaction>
    <physiologicalReaction direction="left-to-right" evidence="9">
        <dbReference type="Rhea" id="RHEA:46609"/>
    </physiologicalReaction>
</comment>
<dbReference type="Proteomes" id="UP000515146">
    <property type="component" value="Unplaced"/>
</dbReference>
<dbReference type="InterPro" id="IPR011009">
    <property type="entry name" value="Kinase-like_dom_sf"/>
</dbReference>
<accession>A0A6P6XYA9</accession>
<dbReference type="InterPro" id="IPR008271">
    <property type="entry name" value="Ser/Thr_kinase_AS"/>
</dbReference>
<dbReference type="GO" id="GO:0005737">
    <property type="term" value="C:cytoplasm"/>
    <property type="evidence" value="ECO:0007669"/>
    <property type="project" value="TreeGrafter"/>
</dbReference>
<evidence type="ECO:0000313" key="13">
    <source>
        <dbReference type="Proteomes" id="UP000515146"/>
    </source>
</evidence>
<keyword evidence="4" id="KW-0547">Nucleotide-binding</keyword>
<evidence type="ECO:0000256" key="2">
    <source>
        <dbReference type="ARBA" id="ARBA00022527"/>
    </source>
</evidence>
<keyword evidence="5" id="KW-0418">Kinase</keyword>
<dbReference type="Gene3D" id="3.30.200.20">
    <property type="entry name" value="Phosphorylase Kinase, domain 1"/>
    <property type="match status" value="1"/>
</dbReference>
<evidence type="ECO:0000256" key="1">
    <source>
        <dbReference type="ARBA" id="ARBA00012513"/>
    </source>
</evidence>
<evidence type="ECO:0000256" key="4">
    <source>
        <dbReference type="ARBA" id="ARBA00022741"/>
    </source>
</evidence>
<keyword evidence="7" id="KW-0652">Protein synthesis inhibitor</keyword>
<dbReference type="Gene3D" id="1.10.510.10">
    <property type="entry name" value="Transferase(Phosphotransferase) domain 1"/>
    <property type="match status" value="1"/>
</dbReference>
<dbReference type="InterPro" id="IPR050339">
    <property type="entry name" value="CC_SR_Kinase"/>
</dbReference>
<dbReference type="SMART" id="SM00220">
    <property type="entry name" value="S_TKc"/>
    <property type="match status" value="1"/>
</dbReference>
<dbReference type="PANTHER" id="PTHR11042">
    <property type="entry name" value="EUKARYOTIC TRANSLATION INITIATION FACTOR 2-ALPHA KINASE EIF2-ALPHA KINASE -RELATED"/>
    <property type="match status" value="1"/>
</dbReference>
<dbReference type="GO" id="GO:0004694">
    <property type="term" value="F:eukaryotic translation initiation factor 2alpha kinase activity"/>
    <property type="evidence" value="ECO:0007669"/>
    <property type="project" value="TreeGrafter"/>
</dbReference>
<dbReference type="GO" id="GO:0005524">
    <property type="term" value="F:ATP binding"/>
    <property type="evidence" value="ECO:0007669"/>
    <property type="project" value="UniProtKB-KW"/>
</dbReference>
<feature type="compositionally biased region" description="Basic and acidic residues" evidence="11">
    <location>
        <begin position="552"/>
        <end position="563"/>
    </location>
</feature>
<keyword evidence="2" id="KW-0723">Serine/threonine-protein kinase</keyword>
<feature type="domain" description="Protein kinase" evidence="12">
    <location>
        <begin position="155"/>
        <end position="508"/>
    </location>
</feature>
<dbReference type="KEGG" id="dpte:113791369"/>
<dbReference type="AlphaFoldDB" id="A0A6P6XYA9"/>
<dbReference type="OrthoDB" id="6513976at2759"/>
<dbReference type="Pfam" id="PF00069">
    <property type="entry name" value="Pkinase"/>
    <property type="match status" value="1"/>
</dbReference>
<keyword evidence="3" id="KW-0808">Transferase</keyword>
<evidence type="ECO:0000256" key="7">
    <source>
        <dbReference type="ARBA" id="ARBA00023193"/>
    </source>
</evidence>
<dbReference type="PROSITE" id="PS00108">
    <property type="entry name" value="PROTEIN_KINASE_ST"/>
    <property type="match status" value="1"/>
</dbReference>
<dbReference type="EC" id="2.7.11.1" evidence="1"/>
<dbReference type="GO" id="GO:0017148">
    <property type="term" value="P:negative regulation of translation"/>
    <property type="evidence" value="ECO:0007669"/>
    <property type="project" value="UniProtKB-KW"/>
</dbReference>
<dbReference type="PROSITE" id="PS50011">
    <property type="entry name" value="PROTEIN_KINASE_DOM"/>
    <property type="match status" value="1"/>
</dbReference>
<evidence type="ECO:0000256" key="9">
    <source>
        <dbReference type="ARBA" id="ARBA00048659"/>
    </source>
</evidence>
<evidence type="ECO:0000256" key="8">
    <source>
        <dbReference type="ARBA" id="ARBA00037982"/>
    </source>
</evidence>
<proteinExistence type="inferred from homology"/>
<sequence length="578" mass="66877">MIITLVTKVSRKNMNCQIRFNNENIETCFLFPIYDSSLPLQLRFQMDPNNNNYHHQHHNQSQINNVNVDEEIVHQLPEALPITDFDDGTMEKSTNKMTMSTKQWEKIFDKDDKILNQSIITTNNNVDNKVVRRNRNRAQNLLFIETLVEKVCFGVEPNPILPHGKVNKVQHRVDKQQYAVKIIYLKKGKLTKFTRETRICAKLSHPNIVIYKTSWIQKCLSSTNDDHNDDESTISENSKENVTVIESYGSKNVSDKIKSKFFKSSSSSSSSSSLSSSIKKIESKINVTEPAAFLFMQMELCGQNLKDYIVKRNDSKTTIDKLDLIIELKWFEQILAGVQYMHKNNFIHRDLKPSNILFTLDGKYLKICDFGLSSWILQCNDDDDQMSTSSSSSSLKNDKQKSLSFGMGTTPYAAPEQLAQSNYDHRVDIYSLGIILFELVYPFGSEMEKSRSVKQLKESRCLPNEFEYNDRYGKLGQLILDMTENNAKKRIKTINLIEKQLSKIRSQFDHRSSRKNRQTYGQLRDEISKLKIEKQKDADKIAKLEEEIRILKQGEQNKQDKKTSSSFSKKVVNFLKKS</sequence>
<dbReference type="InParanoid" id="A0A6P6XYA9"/>
<evidence type="ECO:0000256" key="6">
    <source>
        <dbReference type="ARBA" id="ARBA00022840"/>
    </source>
</evidence>
<evidence type="ECO:0000256" key="11">
    <source>
        <dbReference type="SAM" id="MobiDB-lite"/>
    </source>
</evidence>
<keyword evidence="13" id="KW-1185">Reference proteome</keyword>
<evidence type="ECO:0000256" key="3">
    <source>
        <dbReference type="ARBA" id="ARBA00022679"/>
    </source>
</evidence>
<dbReference type="InterPro" id="IPR000719">
    <property type="entry name" value="Prot_kinase_dom"/>
</dbReference>
<name>A0A6P6XYA9_DERPT</name>
<evidence type="ECO:0000256" key="5">
    <source>
        <dbReference type="ARBA" id="ARBA00022777"/>
    </source>
</evidence>
<gene>
    <name evidence="14" type="primary">LOC113791369</name>
</gene>
<comment type="similarity">
    <text evidence="8">Belongs to the protein kinase superfamily. Ser/Thr protein kinase family. GCN2 subfamily.</text>
</comment>
<feature type="compositionally biased region" description="Low complexity" evidence="11">
    <location>
        <begin position="564"/>
        <end position="578"/>
    </location>
</feature>
<dbReference type="SUPFAM" id="SSF56112">
    <property type="entry name" value="Protein kinase-like (PK-like)"/>
    <property type="match status" value="1"/>
</dbReference>
<evidence type="ECO:0000256" key="10">
    <source>
        <dbReference type="ARBA" id="ARBA00048977"/>
    </source>
</evidence>
<dbReference type="GO" id="GO:0005634">
    <property type="term" value="C:nucleus"/>
    <property type="evidence" value="ECO:0007669"/>
    <property type="project" value="TreeGrafter"/>
</dbReference>
<reference evidence="14" key="1">
    <citation type="submission" date="2025-08" db="UniProtKB">
        <authorList>
            <consortium name="RefSeq"/>
        </authorList>
    </citation>
    <scope>IDENTIFICATION</scope>
    <source>
        <strain evidence="14">Airmid</strain>
    </source>
</reference>
<evidence type="ECO:0000313" key="14">
    <source>
        <dbReference type="RefSeq" id="XP_027196939.1"/>
    </source>
</evidence>
<keyword evidence="6" id="KW-0067">ATP-binding</keyword>
<dbReference type="RefSeq" id="XP_027196939.1">
    <property type="nucleotide sequence ID" value="XM_027341138.1"/>
</dbReference>
<comment type="catalytic activity">
    <reaction evidence="10">
        <text>L-seryl-[protein] + ATP = O-phospho-L-seryl-[protein] + ADP + H(+)</text>
        <dbReference type="Rhea" id="RHEA:17989"/>
        <dbReference type="Rhea" id="RHEA-COMP:9863"/>
        <dbReference type="Rhea" id="RHEA-COMP:11604"/>
        <dbReference type="ChEBI" id="CHEBI:15378"/>
        <dbReference type="ChEBI" id="CHEBI:29999"/>
        <dbReference type="ChEBI" id="CHEBI:30616"/>
        <dbReference type="ChEBI" id="CHEBI:83421"/>
        <dbReference type="ChEBI" id="CHEBI:456216"/>
        <dbReference type="EC" id="2.7.11.1"/>
    </reaction>
    <physiologicalReaction direction="left-to-right" evidence="10">
        <dbReference type="Rhea" id="RHEA:17990"/>
    </physiologicalReaction>
</comment>
<protein>
    <recommendedName>
        <fullName evidence="1">non-specific serine/threonine protein kinase</fullName>
        <ecNumber evidence="1">2.7.11.1</ecNumber>
    </recommendedName>
</protein>
<feature type="region of interest" description="Disordered" evidence="11">
    <location>
        <begin position="552"/>
        <end position="578"/>
    </location>
</feature>
<organism evidence="13 14">
    <name type="scientific">Dermatophagoides pteronyssinus</name>
    <name type="common">European house dust mite</name>
    <dbReference type="NCBI Taxonomy" id="6956"/>
    <lineage>
        <taxon>Eukaryota</taxon>
        <taxon>Metazoa</taxon>
        <taxon>Ecdysozoa</taxon>
        <taxon>Arthropoda</taxon>
        <taxon>Chelicerata</taxon>
        <taxon>Arachnida</taxon>
        <taxon>Acari</taxon>
        <taxon>Acariformes</taxon>
        <taxon>Sarcoptiformes</taxon>
        <taxon>Astigmata</taxon>
        <taxon>Psoroptidia</taxon>
        <taxon>Analgoidea</taxon>
        <taxon>Pyroglyphidae</taxon>
        <taxon>Dermatophagoidinae</taxon>
        <taxon>Dermatophagoides</taxon>
    </lineage>
</organism>
<evidence type="ECO:0000259" key="12">
    <source>
        <dbReference type="PROSITE" id="PS50011"/>
    </source>
</evidence>